<evidence type="ECO:0000313" key="1">
    <source>
        <dbReference type="EMBL" id="WPY01472.1"/>
    </source>
</evidence>
<proteinExistence type="predicted"/>
<keyword evidence="1" id="KW-0614">Plasmid</keyword>
<protein>
    <submittedName>
        <fullName evidence="1">DUF1064 domain-containing protein</fullName>
    </submittedName>
</protein>
<reference evidence="1 2" key="1">
    <citation type="submission" date="2022-10" db="EMBL/GenBank/DDBJ databases">
        <title>Host association and intracellularity evolved multiple times independently in the Rickettsiales.</title>
        <authorList>
            <person name="Castelli M."/>
            <person name="Nardi T."/>
            <person name="Gammuto L."/>
            <person name="Bellinzona G."/>
            <person name="Sabaneyeva E."/>
            <person name="Potekhin A."/>
            <person name="Serra V."/>
            <person name="Petroni G."/>
            <person name="Sassera D."/>
        </authorList>
    </citation>
    <scope>NUCLEOTIDE SEQUENCE [LARGE SCALE GENOMIC DNA]</scope>
    <source>
        <strain evidence="1 2">Kr 154-4</strain>
        <plasmid evidence="1 2">unnamed1</plasmid>
    </source>
</reference>
<dbReference type="EMBL" id="CP112933">
    <property type="protein sequence ID" value="WPY01472.1"/>
    <property type="molecule type" value="Genomic_DNA"/>
</dbReference>
<dbReference type="RefSeq" id="WP_323738947.1">
    <property type="nucleotide sequence ID" value="NZ_CP112933.1"/>
</dbReference>
<sequence>MKLKHKFKAVRTEYNGFKFASKKEAKRYMELKALEQAGEVEFFFMQTPIHLPEGVKYVLDFQVYWANGEITFEDVKGFKTPIYELKKKQVEALYPIKITEI</sequence>
<name>A0ABZ0UTV9_9RICK</name>
<keyword evidence="2" id="KW-1185">Reference proteome</keyword>
<dbReference type="Proteomes" id="UP001326613">
    <property type="component" value="Plasmid unnamed1"/>
</dbReference>
<evidence type="ECO:0000313" key="2">
    <source>
        <dbReference type="Proteomes" id="UP001326613"/>
    </source>
</evidence>
<geneLocation type="plasmid" evidence="1 2">
    <name>unnamed1</name>
</geneLocation>
<organism evidence="1 2">
    <name type="scientific">Candidatus Trichorickettsia mobilis</name>
    <dbReference type="NCBI Taxonomy" id="1346319"/>
    <lineage>
        <taxon>Bacteria</taxon>
        <taxon>Pseudomonadati</taxon>
        <taxon>Pseudomonadota</taxon>
        <taxon>Alphaproteobacteria</taxon>
        <taxon>Rickettsiales</taxon>
        <taxon>Rickettsiaceae</taxon>
        <taxon>Rickettsieae</taxon>
        <taxon>Candidatus Trichorickettsia</taxon>
    </lineage>
</organism>
<dbReference type="InterPro" id="IPR009414">
    <property type="entry name" value="DUF1064"/>
</dbReference>
<gene>
    <name evidence="1" type="ORF">Trichorick_01385</name>
</gene>
<accession>A0ABZ0UTV9</accession>
<dbReference type="Pfam" id="PF06356">
    <property type="entry name" value="DUF1064"/>
    <property type="match status" value="1"/>
</dbReference>